<proteinExistence type="predicted"/>
<accession>A0A0E9WRU6</accession>
<dbReference type="AlphaFoldDB" id="A0A0E9WRU6"/>
<dbReference type="EMBL" id="GBXM01016332">
    <property type="protein sequence ID" value="JAH92245.1"/>
    <property type="molecule type" value="Transcribed_RNA"/>
</dbReference>
<organism evidence="1">
    <name type="scientific">Anguilla anguilla</name>
    <name type="common">European freshwater eel</name>
    <name type="synonym">Muraena anguilla</name>
    <dbReference type="NCBI Taxonomy" id="7936"/>
    <lineage>
        <taxon>Eukaryota</taxon>
        <taxon>Metazoa</taxon>
        <taxon>Chordata</taxon>
        <taxon>Craniata</taxon>
        <taxon>Vertebrata</taxon>
        <taxon>Euteleostomi</taxon>
        <taxon>Actinopterygii</taxon>
        <taxon>Neopterygii</taxon>
        <taxon>Teleostei</taxon>
        <taxon>Anguilliformes</taxon>
        <taxon>Anguillidae</taxon>
        <taxon>Anguilla</taxon>
    </lineage>
</organism>
<reference evidence="1" key="2">
    <citation type="journal article" date="2015" name="Fish Shellfish Immunol.">
        <title>Early steps in the European eel (Anguilla anguilla)-Vibrio vulnificus interaction in the gills: Role of the RtxA13 toxin.</title>
        <authorList>
            <person name="Callol A."/>
            <person name="Pajuelo D."/>
            <person name="Ebbesson L."/>
            <person name="Teles M."/>
            <person name="MacKenzie S."/>
            <person name="Amaro C."/>
        </authorList>
    </citation>
    <scope>NUCLEOTIDE SEQUENCE</scope>
</reference>
<name>A0A0E9WRU6_ANGAN</name>
<evidence type="ECO:0000313" key="1">
    <source>
        <dbReference type="EMBL" id="JAH92245.1"/>
    </source>
</evidence>
<reference evidence="1" key="1">
    <citation type="submission" date="2014-11" db="EMBL/GenBank/DDBJ databases">
        <authorList>
            <person name="Amaro Gonzalez C."/>
        </authorList>
    </citation>
    <scope>NUCLEOTIDE SEQUENCE</scope>
</reference>
<sequence>MQSRGGMAFQKGAWSCEELVPMGEVASAPFPWPLVAILCLRLSTLSSKDLNDGEFLMSPSFLLMAVPTLDRAAEVI</sequence>
<protein>
    <submittedName>
        <fullName evidence="1">Uncharacterized protein</fullName>
    </submittedName>
</protein>